<dbReference type="HOGENOM" id="CLU_1065931_0_0_1"/>
<reference evidence="2" key="1">
    <citation type="submission" date="2011-01" db="EMBL/GenBank/DDBJ databases">
        <title>The Genome Sequence of Nematocida parisii strain ERTm3.</title>
        <authorList>
            <consortium name="The Broad Institute Genome Sequencing Platform"/>
            <consortium name="The Broad Institute Genome Sequencing Center for Infectious Disease"/>
            <person name="Cuomo C."/>
            <person name="Troemel E."/>
            <person name="Young S.K."/>
            <person name="Zeng Q."/>
            <person name="Gargeya S."/>
            <person name="Fitzgerald M."/>
            <person name="Haas B."/>
            <person name="Abouelleil A."/>
            <person name="Alvarado L."/>
            <person name="Arachchi H.M."/>
            <person name="Berlin A."/>
            <person name="Chapman S.B."/>
            <person name="Gearin G."/>
            <person name="Goldberg J."/>
            <person name="Griggs A."/>
            <person name="Gujja S."/>
            <person name="Hansen M."/>
            <person name="Heiman D."/>
            <person name="Howarth C."/>
            <person name="Larimer J."/>
            <person name="Lui A."/>
            <person name="MacDonald P.J.P."/>
            <person name="McCowen C."/>
            <person name="Montmayeur A."/>
            <person name="Murphy C."/>
            <person name="Neiman D."/>
            <person name="Pearson M."/>
            <person name="Priest M."/>
            <person name="Roberts A."/>
            <person name="Saif S."/>
            <person name="Shea T."/>
            <person name="Sisk P."/>
            <person name="Stolte C."/>
            <person name="Sykes S."/>
            <person name="Wortman J."/>
            <person name="Nusbaum C."/>
            <person name="Birren B."/>
        </authorList>
    </citation>
    <scope>NUCLEOTIDE SEQUENCE</scope>
    <source>
        <strain evidence="2">ERTm3</strain>
    </source>
</reference>
<proteinExistence type="predicted"/>
<accession>I3EHU0</accession>
<dbReference type="VEuPathDB" id="MicrosporidiaDB:NEQG_00606"/>
<protein>
    <submittedName>
        <fullName evidence="2">Uncharacterized protein</fullName>
    </submittedName>
</protein>
<dbReference type="Proteomes" id="UP000002872">
    <property type="component" value="Unassembled WGS sequence"/>
</dbReference>
<dbReference type="AlphaFoldDB" id="I3EHU0"/>
<dbReference type="OrthoDB" id="2186185at2759"/>
<gene>
    <name evidence="2" type="ORF">NEQG_00606</name>
</gene>
<organism evidence="2 3">
    <name type="scientific">Nematocida parisii (strain ERTm3)</name>
    <name type="common">Nematode killer fungus</name>
    <dbReference type="NCBI Taxonomy" id="935791"/>
    <lineage>
        <taxon>Eukaryota</taxon>
        <taxon>Fungi</taxon>
        <taxon>Fungi incertae sedis</taxon>
        <taxon>Microsporidia</taxon>
        <taxon>Nematocida</taxon>
    </lineage>
</organism>
<sequence>MIKFVKVAGISSLFLLGIRSEASYFDSAFELNKSGYLYNLGAKGYIGRDTAKKEVAKILEEPRLAIRFRSYLNGKTGDAGFVFIEDKKMEAPETPGNMPGKTEIFGKDALKTCGYSVPRKVVLDSYDASSHFGFFITPPVLLHENAFNLMVGNECITVDKETNMLMAAICVDSPNEDRNYQMFSWVDSGQYNRGVDPITYRPNPNVYAKNKPDDDSRKEECKKHKVSGVFHAHLKNPSNLAFDGPYRPEHGRSQQPDYCGH</sequence>
<keyword evidence="3" id="KW-1185">Reference proteome</keyword>
<evidence type="ECO:0000256" key="1">
    <source>
        <dbReference type="SAM" id="MobiDB-lite"/>
    </source>
</evidence>
<evidence type="ECO:0000313" key="2">
    <source>
        <dbReference type="EMBL" id="EIJ88787.1"/>
    </source>
</evidence>
<evidence type="ECO:0000313" key="3">
    <source>
        <dbReference type="Proteomes" id="UP000002872"/>
    </source>
</evidence>
<name>I3EHU0_NEMP3</name>
<dbReference type="EMBL" id="GL870877">
    <property type="protein sequence ID" value="EIJ88787.1"/>
    <property type="molecule type" value="Genomic_DNA"/>
</dbReference>
<dbReference type="InParanoid" id="I3EHU0"/>
<dbReference type="OMA" id="PVLLHEN"/>
<feature type="region of interest" description="Disordered" evidence="1">
    <location>
        <begin position="239"/>
        <end position="261"/>
    </location>
</feature>